<evidence type="ECO:0008006" key="4">
    <source>
        <dbReference type="Google" id="ProtNLM"/>
    </source>
</evidence>
<name>A0AAX4NH16_9ARCH</name>
<gene>
    <name evidence="2" type="ORF">OXIME_001039</name>
</gene>
<feature type="transmembrane region" description="Helical" evidence="1">
    <location>
        <begin position="159"/>
        <end position="182"/>
    </location>
</feature>
<dbReference type="EMBL" id="CP133772">
    <property type="protein sequence ID" value="WYY00468.1"/>
    <property type="molecule type" value="Genomic_DNA"/>
</dbReference>
<evidence type="ECO:0000313" key="3">
    <source>
        <dbReference type="Proteomes" id="UP001451606"/>
    </source>
</evidence>
<reference evidence="2 3" key="1">
    <citation type="submission" date="2023-09" db="EMBL/GenBank/DDBJ databases">
        <authorList>
            <person name="Golyshina O.V."/>
            <person name="Lunev E.A."/>
            <person name="Bargiela R."/>
            <person name="Gaines M.C."/>
            <person name="Daum B."/>
            <person name="Bale N.J."/>
            <person name="Koenen M."/>
            <person name="Sinninghe Damst J.S."/>
            <person name="Yakimov M."/>
            <person name="Golyshin P.N."/>
        </authorList>
    </citation>
    <scope>NUCLEOTIDE SEQUENCE [LARGE SCALE GENOMIC DNA]</scope>
    <source>
        <strain evidence="2 3">M1</strain>
    </source>
</reference>
<sequence length="202" mass="23410">MIRLIIALYLIPTVVLFVSVIVYFVIKMGLNSYFDNMKYKVDKLGEILRISFTKELLRFFSNSNASDTAQILSENMANRKIDNVSTLTTTSLNAMRDVNQLYRKMKDSFEPDLNYSRIKQSFQLLTRIVIVYGLSISFLMYLLVVFISINSADNYGKDFALIILGGTVIFSMILVMIILDIMKYTNRIEKIISKENEEWMKL</sequence>
<protein>
    <recommendedName>
        <fullName evidence="4">DUF2721 domain-containing protein</fullName>
    </recommendedName>
</protein>
<dbReference type="RefSeq" id="WP_393970805.1">
    <property type="nucleotide sequence ID" value="NZ_CP133772.1"/>
</dbReference>
<dbReference type="AlphaFoldDB" id="A0AAX4NH16"/>
<organism evidence="2 3">
    <name type="scientific">Oxyplasma meridianum</name>
    <dbReference type="NCBI Taxonomy" id="3073602"/>
    <lineage>
        <taxon>Archaea</taxon>
        <taxon>Methanobacteriati</taxon>
        <taxon>Thermoplasmatota</taxon>
        <taxon>Thermoplasmata</taxon>
        <taxon>Thermoplasmatales</taxon>
        <taxon>Thermoplasmataceae</taxon>
        <taxon>Oxyplasma</taxon>
    </lineage>
</organism>
<proteinExistence type="predicted"/>
<keyword evidence="3" id="KW-1185">Reference proteome</keyword>
<keyword evidence="1" id="KW-1133">Transmembrane helix</keyword>
<feature type="transmembrane region" description="Helical" evidence="1">
    <location>
        <begin position="124"/>
        <end position="147"/>
    </location>
</feature>
<dbReference type="KEGG" id="omr:OXIME_001039"/>
<feature type="transmembrane region" description="Helical" evidence="1">
    <location>
        <begin position="6"/>
        <end position="26"/>
    </location>
</feature>
<accession>A0AAX4NH16</accession>
<evidence type="ECO:0000313" key="2">
    <source>
        <dbReference type="EMBL" id="WYY00468.1"/>
    </source>
</evidence>
<dbReference type="GeneID" id="95967776"/>
<keyword evidence="1" id="KW-0812">Transmembrane</keyword>
<dbReference type="Proteomes" id="UP001451606">
    <property type="component" value="Chromosome"/>
</dbReference>
<keyword evidence="1" id="KW-0472">Membrane</keyword>
<evidence type="ECO:0000256" key="1">
    <source>
        <dbReference type="SAM" id="Phobius"/>
    </source>
</evidence>